<feature type="transmembrane region" description="Helical" evidence="1">
    <location>
        <begin position="54"/>
        <end position="74"/>
    </location>
</feature>
<dbReference type="RefSeq" id="WP_073107594.1">
    <property type="nucleotide sequence ID" value="NZ_FQZY01000018.1"/>
</dbReference>
<sequence>MEEKLTVQLTEDALFDFILYHTYSKFAGFLVNILGTAVIFMGIIMLITGKASPLQFLFYLVAGIAFLLYTPIGLKRRAKKQMNTNPEFRDPKEYTFCENGIRVCQETSEKEIAWDQIEKVVATPKTIGVYYESENALIIPKQQFGDKFMKVMNVITAHVSREKIKIR</sequence>
<gene>
    <name evidence="3" type="ORF">SAMN02745243_01447</name>
</gene>
<dbReference type="InterPro" id="IPR025588">
    <property type="entry name" value="YcxB-like_C"/>
</dbReference>
<organism evidence="3 4">
    <name type="scientific">Hespellia stercorisuis DSM 15480</name>
    <dbReference type="NCBI Taxonomy" id="1121950"/>
    <lineage>
        <taxon>Bacteria</taxon>
        <taxon>Bacillati</taxon>
        <taxon>Bacillota</taxon>
        <taxon>Clostridia</taxon>
        <taxon>Lachnospirales</taxon>
        <taxon>Lachnospiraceae</taxon>
        <taxon>Hespellia</taxon>
    </lineage>
</organism>
<feature type="transmembrane region" description="Helical" evidence="1">
    <location>
        <begin position="26"/>
        <end position="48"/>
    </location>
</feature>
<dbReference type="Pfam" id="PF14317">
    <property type="entry name" value="YcxB"/>
    <property type="match status" value="1"/>
</dbReference>
<keyword evidence="1" id="KW-1133">Transmembrane helix</keyword>
<evidence type="ECO:0000259" key="2">
    <source>
        <dbReference type="Pfam" id="PF14317"/>
    </source>
</evidence>
<proteinExistence type="predicted"/>
<evidence type="ECO:0000313" key="4">
    <source>
        <dbReference type="Proteomes" id="UP000184301"/>
    </source>
</evidence>
<accession>A0A1M6MDZ4</accession>
<name>A0A1M6MDZ4_9FIRM</name>
<dbReference type="AlphaFoldDB" id="A0A1M6MDZ4"/>
<dbReference type="OrthoDB" id="9792641at2"/>
<dbReference type="STRING" id="1121950.SAMN02745243_01447"/>
<dbReference type="EMBL" id="FQZY01000018">
    <property type="protein sequence ID" value="SHJ81691.1"/>
    <property type="molecule type" value="Genomic_DNA"/>
</dbReference>
<evidence type="ECO:0000313" key="3">
    <source>
        <dbReference type="EMBL" id="SHJ81691.1"/>
    </source>
</evidence>
<keyword evidence="1" id="KW-0812">Transmembrane</keyword>
<feature type="domain" description="YcxB-like C-terminal" evidence="2">
    <location>
        <begin position="98"/>
        <end position="147"/>
    </location>
</feature>
<protein>
    <submittedName>
        <fullName evidence="3">YcxB-like protein</fullName>
    </submittedName>
</protein>
<reference evidence="3 4" key="1">
    <citation type="submission" date="2016-11" db="EMBL/GenBank/DDBJ databases">
        <authorList>
            <person name="Jaros S."/>
            <person name="Januszkiewicz K."/>
            <person name="Wedrychowicz H."/>
        </authorList>
    </citation>
    <scope>NUCLEOTIDE SEQUENCE [LARGE SCALE GENOMIC DNA]</scope>
    <source>
        <strain evidence="3 4">DSM 15480</strain>
    </source>
</reference>
<evidence type="ECO:0000256" key="1">
    <source>
        <dbReference type="SAM" id="Phobius"/>
    </source>
</evidence>
<keyword evidence="4" id="KW-1185">Reference proteome</keyword>
<keyword evidence="1" id="KW-0472">Membrane</keyword>
<dbReference type="Proteomes" id="UP000184301">
    <property type="component" value="Unassembled WGS sequence"/>
</dbReference>